<gene>
    <name evidence="2" type="ORF">EVAR_18143_1</name>
</gene>
<sequence length="89" mass="10782">MSRTAPMLSSKDGRRRTSFTQIVSQISATTSERERGEREREREEREKKREKEKETDRIGVIERESERFYWRRGDKICILLTRESEMSRL</sequence>
<evidence type="ECO:0000256" key="1">
    <source>
        <dbReference type="SAM" id="MobiDB-lite"/>
    </source>
</evidence>
<name>A0A4C1UX45_EUMVA</name>
<evidence type="ECO:0000313" key="3">
    <source>
        <dbReference type="Proteomes" id="UP000299102"/>
    </source>
</evidence>
<proteinExistence type="predicted"/>
<evidence type="ECO:0000313" key="2">
    <source>
        <dbReference type="EMBL" id="GBP30344.1"/>
    </source>
</evidence>
<feature type="region of interest" description="Disordered" evidence="1">
    <location>
        <begin position="1"/>
        <end position="56"/>
    </location>
</feature>
<dbReference type="AlphaFoldDB" id="A0A4C1UX45"/>
<dbReference type="Proteomes" id="UP000299102">
    <property type="component" value="Unassembled WGS sequence"/>
</dbReference>
<feature type="compositionally biased region" description="Polar residues" evidence="1">
    <location>
        <begin position="18"/>
        <end position="30"/>
    </location>
</feature>
<protein>
    <submittedName>
        <fullName evidence="2">Uncharacterized protein</fullName>
    </submittedName>
</protein>
<feature type="compositionally biased region" description="Basic and acidic residues" evidence="1">
    <location>
        <begin position="31"/>
        <end position="56"/>
    </location>
</feature>
<dbReference type="EMBL" id="BGZK01000232">
    <property type="protein sequence ID" value="GBP30344.1"/>
    <property type="molecule type" value="Genomic_DNA"/>
</dbReference>
<accession>A0A4C1UX45</accession>
<comment type="caution">
    <text evidence="2">The sequence shown here is derived from an EMBL/GenBank/DDBJ whole genome shotgun (WGS) entry which is preliminary data.</text>
</comment>
<organism evidence="2 3">
    <name type="scientific">Eumeta variegata</name>
    <name type="common">Bagworm moth</name>
    <name type="synonym">Eumeta japonica</name>
    <dbReference type="NCBI Taxonomy" id="151549"/>
    <lineage>
        <taxon>Eukaryota</taxon>
        <taxon>Metazoa</taxon>
        <taxon>Ecdysozoa</taxon>
        <taxon>Arthropoda</taxon>
        <taxon>Hexapoda</taxon>
        <taxon>Insecta</taxon>
        <taxon>Pterygota</taxon>
        <taxon>Neoptera</taxon>
        <taxon>Endopterygota</taxon>
        <taxon>Lepidoptera</taxon>
        <taxon>Glossata</taxon>
        <taxon>Ditrysia</taxon>
        <taxon>Tineoidea</taxon>
        <taxon>Psychidae</taxon>
        <taxon>Oiketicinae</taxon>
        <taxon>Eumeta</taxon>
    </lineage>
</organism>
<keyword evidence="3" id="KW-1185">Reference proteome</keyword>
<reference evidence="2 3" key="1">
    <citation type="journal article" date="2019" name="Commun. Biol.">
        <title>The bagworm genome reveals a unique fibroin gene that provides high tensile strength.</title>
        <authorList>
            <person name="Kono N."/>
            <person name="Nakamura H."/>
            <person name="Ohtoshi R."/>
            <person name="Tomita M."/>
            <person name="Numata K."/>
            <person name="Arakawa K."/>
        </authorList>
    </citation>
    <scope>NUCLEOTIDE SEQUENCE [LARGE SCALE GENOMIC DNA]</scope>
</reference>